<evidence type="ECO:0000259" key="10">
    <source>
        <dbReference type="PROSITE" id="PS50972"/>
    </source>
</evidence>
<comment type="cofactor">
    <cofactor evidence="2">
        <name>Mg(2+)</name>
        <dbReference type="ChEBI" id="CHEBI:18420"/>
    </cofactor>
</comment>
<evidence type="ECO:0000256" key="5">
    <source>
        <dbReference type="ARBA" id="ARBA00012458"/>
    </source>
</evidence>
<evidence type="ECO:0000313" key="12">
    <source>
        <dbReference type="Proteomes" id="UP001330812"/>
    </source>
</evidence>
<protein>
    <recommendedName>
        <fullName evidence="5">dihydropteroate synthase</fullName>
        <ecNumber evidence="5">2.5.1.15</ecNumber>
    </recommendedName>
</protein>
<keyword evidence="7" id="KW-0479">Metal-binding</keyword>
<evidence type="ECO:0000256" key="6">
    <source>
        <dbReference type="ARBA" id="ARBA00022679"/>
    </source>
</evidence>
<comment type="pathway">
    <text evidence="3">Cofactor biosynthesis; tetrahydrofolate biosynthesis; 7,8-dihydrofolate from 2-amino-4-hydroxy-6-hydroxymethyl-7,8-dihydropteridine diphosphate and 4-aminobenzoate: step 1/2.</text>
</comment>
<dbReference type="CDD" id="cd00739">
    <property type="entry name" value="DHPS"/>
    <property type="match status" value="1"/>
</dbReference>
<dbReference type="InterPro" id="IPR006390">
    <property type="entry name" value="DHP_synth_dom"/>
</dbReference>
<dbReference type="NCBIfam" id="TIGR01496">
    <property type="entry name" value="DHPS"/>
    <property type="match status" value="1"/>
</dbReference>
<organism evidence="11 12">
    <name type="scientific">Amycolatopsis rhabdoformis</name>
    <dbReference type="NCBI Taxonomy" id="1448059"/>
    <lineage>
        <taxon>Bacteria</taxon>
        <taxon>Bacillati</taxon>
        <taxon>Actinomycetota</taxon>
        <taxon>Actinomycetes</taxon>
        <taxon>Pseudonocardiales</taxon>
        <taxon>Pseudonocardiaceae</taxon>
        <taxon>Amycolatopsis</taxon>
    </lineage>
</organism>
<proteinExistence type="inferred from homology"/>
<keyword evidence="9" id="KW-0289">Folate biosynthesis</keyword>
<dbReference type="Proteomes" id="UP001330812">
    <property type="component" value="Chromosome"/>
</dbReference>
<dbReference type="PANTHER" id="PTHR20941">
    <property type="entry name" value="FOLATE SYNTHESIS PROTEINS"/>
    <property type="match status" value="1"/>
</dbReference>
<keyword evidence="6 11" id="KW-0808">Transferase</keyword>
<name>A0ABZ1I272_9PSEU</name>
<evidence type="ECO:0000256" key="2">
    <source>
        <dbReference type="ARBA" id="ARBA00001946"/>
    </source>
</evidence>
<dbReference type="PROSITE" id="PS00793">
    <property type="entry name" value="DHPS_2"/>
    <property type="match status" value="1"/>
</dbReference>
<dbReference type="Pfam" id="PF00809">
    <property type="entry name" value="Pterin_bind"/>
    <property type="match status" value="1"/>
</dbReference>
<comment type="catalytic activity">
    <reaction evidence="1">
        <text>(7,8-dihydropterin-6-yl)methyl diphosphate + 4-aminobenzoate = 7,8-dihydropteroate + diphosphate</text>
        <dbReference type="Rhea" id="RHEA:19949"/>
        <dbReference type="ChEBI" id="CHEBI:17836"/>
        <dbReference type="ChEBI" id="CHEBI:17839"/>
        <dbReference type="ChEBI" id="CHEBI:33019"/>
        <dbReference type="ChEBI" id="CHEBI:72950"/>
        <dbReference type="EC" id="2.5.1.15"/>
    </reaction>
</comment>
<evidence type="ECO:0000256" key="3">
    <source>
        <dbReference type="ARBA" id="ARBA00004763"/>
    </source>
</evidence>
<feature type="domain" description="Pterin-binding" evidence="10">
    <location>
        <begin position="1"/>
        <end position="256"/>
    </location>
</feature>
<dbReference type="RefSeq" id="WP_326566754.1">
    <property type="nucleotide sequence ID" value="NZ_CP142149.1"/>
</dbReference>
<comment type="similarity">
    <text evidence="4">Belongs to the DHPS family.</text>
</comment>
<dbReference type="PANTHER" id="PTHR20941:SF1">
    <property type="entry name" value="FOLIC ACID SYNTHESIS PROTEIN FOL1"/>
    <property type="match status" value="1"/>
</dbReference>
<evidence type="ECO:0000313" key="11">
    <source>
        <dbReference type="EMBL" id="WSE27745.1"/>
    </source>
</evidence>
<sequence length="268" mass="27985">MGVLNVTPDSFSDGGRYLDLDQALEHARQMWARGADLIDVGGESTRPGALRVDADTEAARVLPVIRQLASEGVALSVDTTRAVVAEAAVAAGAQVINDVSGGLADAGMARVAAECRVPWVLMHWRGHSKDMTKLATYTDVVGEVRAELLSRVDEALAAGVSESAIVLDPGLGFAKHAEHDWALLHGLDSFLTLGFPVLVGASRKRFLGRLLAEKDGEPRPPDGRETATAAISALAATAGAWGVRVHEVGASLDAVAVAAAWRKGRADG</sequence>
<evidence type="ECO:0000256" key="7">
    <source>
        <dbReference type="ARBA" id="ARBA00022723"/>
    </source>
</evidence>
<dbReference type="InterPro" id="IPR011005">
    <property type="entry name" value="Dihydropteroate_synth-like_sf"/>
</dbReference>
<dbReference type="InterPro" id="IPR045031">
    <property type="entry name" value="DHP_synth-like"/>
</dbReference>
<dbReference type="GO" id="GO:0004156">
    <property type="term" value="F:dihydropteroate synthase activity"/>
    <property type="evidence" value="ECO:0007669"/>
    <property type="project" value="UniProtKB-EC"/>
</dbReference>
<dbReference type="Gene3D" id="3.20.20.20">
    <property type="entry name" value="Dihydropteroate synthase-like"/>
    <property type="match status" value="1"/>
</dbReference>
<keyword evidence="12" id="KW-1185">Reference proteome</keyword>
<evidence type="ECO:0000256" key="9">
    <source>
        <dbReference type="ARBA" id="ARBA00022909"/>
    </source>
</evidence>
<evidence type="ECO:0000256" key="1">
    <source>
        <dbReference type="ARBA" id="ARBA00000012"/>
    </source>
</evidence>
<gene>
    <name evidence="11" type="primary">folP</name>
    <name evidence="11" type="ORF">VSH64_33530</name>
</gene>
<evidence type="ECO:0000256" key="4">
    <source>
        <dbReference type="ARBA" id="ARBA00009503"/>
    </source>
</evidence>
<dbReference type="PROSITE" id="PS50972">
    <property type="entry name" value="PTERIN_BINDING"/>
    <property type="match status" value="1"/>
</dbReference>
<dbReference type="EC" id="2.5.1.15" evidence="5"/>
<dbReference type="SUPFAM" id="SSF51717">
    <property type="entry name" value="Dihydropteroate synthetase-like"/>
    <property type="match status" value="1"/>
</dbReference>
<dbReference type="EMBL" id="CP142149">
    <property type="protein sequence ID" value="WSE27745.1"/>
    <property type="molecule type" value="Genomic_DNA"/>
</dbReference>
<keyword evidence="8" id="KW-0460">Magnesium</keyword>
<accession>A0ABZ1I272</accession>
<reference evidence="11 12" key="1">
    <citation type="journal article" date="2015" name="Int. J. Syst. Evol. Microbiol.">
        <title>Amycolatopsis rhabdoformis sp. nov., an actinomycete isolated from a tropical forest soil.</title>
        <authorList>
            <person name="Souza W.R."/>
            <person name="Silva R.E."/>
            <person name="Goodfellow M."/>
            <person name="Busarakam K."/>
            <person name="Figueiro F.S."/>
            <person name="Ferreira D."/>
            <person name="Rodrigues-Filho E."/>
            <person name="Moraes L.A.B."/>
            <person name="Zucchi T.D."/>
        </authorList>
    </citation>
    <scope>NUCLEOTIDE SEQUENCE [LARGE SCALE GENOMIC DNA]</scope>
    <source>
        <strain evidence="11 12">NCIMB 14900</strain>
    </source>
</reference>
<dbReference type="InterPro" id="IPR000489">
    <property type="entry name" value="Pterin-binding_dom"/>
</dbReference>
<evidence type="ECO:0000256" key="8">
    <source>
        <dbReference type="ARBA" id="ARBA00022842"/>
    </source>
</evidence>